<dbReference type="GO" id="GO:0046872">
    <property type="term" value="F:metal ion binding"/>
    <property type="evidence" value="ECO:0007669"/>
    <property type="project" value="UniProtKB-KW"/>
</dbReference>
<dbReference type="PANTHER" id="PTHR11113">
    <property type="entry name" value="N-ACETYLGLUCOSAMINE-6-PHOSPHATE DEACETYLASE"/>
    <property type="match status" value="1"/>
</dbReference>
<gene>
    <name evidence="13" type="ORF">ATY39_03940</name>
</gene>
<name>A0A143HAW4_9BACL</name>
<evidence type="ECO:0000256" key="11">
    <source>
        <dbReference type="PIRSR" id="PIRSR038994-3"/>
    </source>
</evidence>
<reference evidence="14" key="2">
    <citation type="submission" date="2016-03" db="EMBL/GenBank/DDBJ databases">
        <authorList>
            <person name="Seldin L."/>
        </authorList>
    </citation>
    <scope>NUCLEOTIDE SEQUENCE [LARGE SCALE GENOMIC DNA]</scope>
    <source>
        <strain evidence="14">PP9</strain>
    </source>
</reference>
<evidence type="ECO:0000256" key="9">
    <source>
        <dbReference type="PIRNR" id="PIRNR038994"/>
    </source>
</evidence>
<feature type="binding site" evidence="11">
    <location>
        <position position="133"/>
    </location>
    <ligand>
        <name>Zn(2+)</name>
        <dbReference type="ChEBI" id="CHEBI:29105"/>
    </ligand>
</feature>
<dbReference type="FunFam" id="3.20.20.140:FF:000004">
    <property type="entry name" value="N-acetylglucosamine-6-phosphate deacetylase"/>
    <property type="match status" value="1"/>
</dbReference>
<dbReference type="Pfam" id="PF01979">
    <property type="entry name" value="Amidohydro_1"/>
    <property type="match status" value="1"/>
</dbReference>
<proteinExistence type="inferred from homology"/>
<dbReference type="InterPro" id="IPR006680">
    <property type="entry name" value="Amidohydro-rel"/>
</dbReference>
<dbReference type="CDD" id="cd00854">
    <property type="entry name" value="NagA"/>
    <property type="match status" value="1"/>
</dbReference>
<evidence type="ECO:0000256" key="5">
    <source>
        <dbReference type="ARBA" id="ARBA00022801"/>
    </source>
</evidence>
<feature type="binding site" evidence="11">
    <location>
        <position position="220"/>
    </location>
    <ligand>
        <name>Zn(2+)</name>
        <dbReference type="ChEBI" id="CHEBI:29105"/>
    </ligand>
</feature>
<keyword evidence="14" id="KW-1185">Reference proteome</keyword>
<keyword evidence="4 11" id="KW-0479">Metal-binding</keyword>
<dbReference type="PANTHER" id="PTHR11113:SF14">
    <property type="entry name" value="N-ACETYLGLUCOSAMINE-6-PHOSPHATE DEACETYLASE"/>
    <property type="match status" value="1"/>
</dbReference>
<feature type="domain" description="Amidohydrolase-related" evidence="12">
    <location>
        <begin position="55"/>
        <end position="382"/>
    </location>
</feature>
<evidence type="ECO:0000256" key="8">
    <source>
        <dbReference type="ARBA" id="ARBA00060590"/>
    </source>
</evidence>
<dbReference type="Gene3D" id="3.20.20.140">
    <property type="entry name" value="Metal-dependent hydrolases"/>
    <property type="match status" value="1"/>
</dbReference>
<dbReference type="InterPro" id="IPR032466">
    <property type="entry name" value="Metal_Hydrolase"/>
</dbReference>
<comment type="catalytic activity">
    <reaction evidence="7">
        <text>N-acetyl-D-glucosamine 6-phosphate + H2O = D-glucosamine 6-phosphate + acetate</text>
        <dbReference type="Rhea" id="RHEA:22936"/>
        <dbReference type="ChEBI" id="CHEBI:15377"/>
        <dbReference type="ChEBI" id="CHEBI:30089"/>
        <dbReference type="ChEBI" id="CHEBI:57513"/>
        <dbReference type="ChEBI" id="CHEBI:58725"/>
        <dbReference type="EC" id="3.5.1.25"/>
    </reaction>
</comment>
<feature type="active site" description="Proton donor/acceptor" evidence="10">
    <location>
        <position position="278"/>
    </location>
</feature>
<dbReference type="EC" id="3.5.1.25" evidence="2"/>
<dbReference type="GO" id="GO:0008448">
    <property type="term" value="F:N-acetylglucosamine-6-phosphate deacetylase activity"/>
    <property type="evidence" value="ECO:0007669"/>
    <property type="project" value="UniProtKB-EC"/>
</dbReference>
<dbReference type="OrthoDB" id="9776488at2"/>
<evidence type="ECO:0000313" key="14">
    <source>
        <dbReference type="Proteomes" id="UP000076021"/>
    </source>
</evidence>
<evidence type="ECO:0000313" key="13">
    <source>
        <dbReference type="EMBL" id="AMW98666.1"/>
    </source>
</evidence>
<evidence type="ECO:0000256" key="4">
    <source>
        <dbReference type="ARBA" id="ARBA00022723"/>
    </source>
</evidence>
<comment type="pathway">
    <text evidence="8">Amino-sugar metabolism; N-acetylneuraminate degradation; D-fructose 6-phosphate from N-acetylneuraminate: step 4/5.</text>
</comment>
<dbReference type="NCBIfam" id="TIGR00221">
    <property type="entry name" value="nagA"/>
    <property type="match status" value="1"/>
</dbReference>
<sequence length="386" mass="42460">MLNLKQTCLIKNVTIVNADERMDNYDVYIKDGVIQHIGRLIEIEADEVIDGVNQYLLPGFIDMHIHGSAGSDAMDATPESLHIMAKSLLKEGTTSFLATTMTQSIDKIEEALKNLAVFKSGKDEAEMVGVHLEGPFVSKKRAGAQPLEHIIPPQLSLFQRFQELSGYRIKEVTVAPETDGGFEFVENVAKTGVVVSIGHSDATFEEVQKAVVLGVKQGTHLYNQMRPFHHRDPGVVGGTLLLPEIQAEIIVDFIHSHQESVKLAYQMKGADHIILITDAMRAKGLPYGDYDLGGQLVHVTESGAHLENGALAGSVLKMDQALRNMKETTNCTLQELVAMTSFNAAKQLNLTGKGRIKEHYDADLVLLDKDLKIQKTIKKGNVIKNL</sequence>
<keyword evidence="5 9" id="KW-0378">Hydrolase</keyword>
<evidence type="ECO:0000256" key="1">
    <source>
        <dbReference type="ARBA" id="ARBA00010716"/>
    </source>
</evidence>
<dbReference type="EMBL" id="CP014806">
    <property type="protein sequence ID" value="AMW98666.1"/>
    <property type="molecule type" value="Genomic_DNA"/>
</dbReference>
<evidence type="ECO:0000259" key="12">
    <source>
        <dbReference type="Pfam" id="PF01979"/>
    </source>
</evidence>
<reference evidence="13 14" key="1">
    <citation type="journal article" date="2016" name="Genome Announc.">
        <title>Whole-Genome Sequence of Rummeliibacillus stabekisii Strain PP9 Isolated from Antarctic Soil.</title>
        <authorList>
            <person name="da Mota F.F."/>
            <person name="Vollu R.E."/>
            <person name="Jurelevicius D."/>
            <person name="Seldin L."/>
        </authorList>
    </citation>
    <scope>NUCLEOTIDE SEQUENCE [LARGE SCALE GENOMIC DNA]</scope>
    <source>
        <strain evidence="13 14">PP9</strain>
    </source>
</reference>
<evidence type="ECO:0000256" key="7">
    <source>
        <dbReference type="ARBA" id="ARBA00047647"/>
    </source>
</evidence>
<dbReference type="InterPro" id="IPR011059">
    <property type="entry name" value="Metal-dep_hydrolase_composite"/>
</dbReference>
<evidence type="ECO:0000256" key="2">
    <source>
        <dbReference type="ARBA" id="ARBA00011899"/>
    </source>
</evidence>
<dbReference type="KEGG" id="rst:ATY39_03940"/>
<dbReference type="InterPro" id="IPR003764">
    <property type="entry name" value="GlcNAc_6-P_deAcase"/>
</dbReference>
<dbReference type="GO" id="GO:0006046">
    <property type="term" value="P:N-acetylglucosamine catabolic process"/>
    <property type="evidence" value="ECO:0007669"/>
    <property type="project" value="TreeGrafter"/>
</dbReference>
<organism evidence="13 14">
    <name type="scientific">Rummeliibacillus stabekisii</name>
    <dbReference type="NCBI Taxonomy" id="241244"/>
    <lineage>
        <taxon>Bacteria</taxon>
        <taxon>Bacillati</taxon>
        <taxon>Bacillota</taxon>
        <taxon>Bacilli</taxon>
        <taxon>Bacillales</taxon>
        <taxon>Caryophanaceae</taxon>
        <taxon>Rummeliibacillus</taxon>
    </lineage>
</organism>
<dbReference type="AlphaFoldDB" id="A0A143HAW4"/>
<dbReference type="SUPFAM" id="SSF51338">
    <property type="entry name" value="Composite domain of metallo-dependent hydrolases"/>
    <property type="match status" value="1"/>
</dbReference>
<comment type="similarity">
    <text evidence="1 9">Belongs to the metallo-dependent hydrolases superfamily. NagA family.</text>
</comment>
<dbReference type="Proteomes" id="UP000076021">
    <property type="component" value="Chromosome"/>
</dbReference>
<dbReference type="PIRSF" id="PIRSF038994">
    <property type="entry name" value="NagA"/>
    <property type="match status" value="1"/>
</dbReference>
<keyword evidence="6 9" id="KW-0119">Carbohydrate metabolism</keyword>
<dbReference type="STRING" id="241244.ATY39_03940"/>
<dbReference type="SUPFAM" id="SSF51556">
    <property type="entry name" value="Metallo-dependent hydrolases"/>
    <property type="match status" value="1"/>
</dbReference>
<comment type="cofactor">
    <cofactor evidence="11">
        <name>a divalent metal cation</name>
        <dbReference type="ChEBI" id="CHEBI:60240"/>
    </cofactor>
    <text evidence="11">Binds 1 divalent metal cation per subunit.</text>
</comment>
<protein>
    <recommendedName>
        <fullName evidence="3">N-acetylglucosamine-6-phosphate deacetylase</fullName>
        <ecNumber evidence="2">3.5.1.25</ecNumber>
    </recommendedName>
</protein>
<accession>A0A143HAW4</accession>
<evidence type="ECO:0000256" key="3">
    <source>
        <dbReference type="ARBA" id="ARBA00018029"/>
    </source>
</evidence>
<evidence type="ECO:0000256" key="6">
    <source>
        <dbReference type="ARBA" id="ARBA00023277"/>
    </source>
</evidence>
<feature type="binding site" evidence="11">
    <location>
        <position position="199"/>
    </location>
    <ligand>
        <name>Zn(2+)</name>
        <dbReference type="ChEBI" id="CHEBI:29105"/>
    </ligand>
</feature>
<evidence type="ECO:0000256" key="10">
    <source>
        <dbReference type="PIRSR" id="PIRSR038994-1"/>
    </source>
</evidence>
<dbReference type="Gene3D" id="2.30.40.10">
    <property type="entry name" value="Urease, subunit C, domain 1"/>
    <property type="match status" value="1"/>
</dbReference>